<dbReference type="Proteomes" id="UP000060016">
    <property type="component" value="Chromosome"/>
</dbReference>
<feature type="signal peptide" evidence="3">
    <location>
        <begin position="1"/>
        <end position="24"/>
    </location>
</feature>
<keyword evidence="5" id="KW-1185">Reference proteome</keyword>
<feature type="transmembrane region" description="Helical" evidence="2">
    <location>
        <begin position="84"/>
        <end position="102"/>
    </location>
</feature>
<feature type="region of interest" description="Disordered" evidence="1">
    <location>
        <begin position="25"/>
        <end position="77"/>
    </location>
</feature>
<sequence length="108" mass="11076">MQFRKGIIAAATAAAVLTSGVSVAAAEDGKTGTTSPTINDGKTKKPTEPNQASPAKKDSSSNDSSSKEGGSSAKDMSPKEIQDWIAVITAVISLLGTLFAFGQKFMKP</sequence>
<accession>A0A0K1RA25</accession>
<evidence type="ECO:0000313" key="5">
    <source>
        <dbReference type="Proteomes" id="UP000060016"/>
    </source>
</evidence>
<dbReference type="AlphaFoldDB" id="A0A0K1RA25"/>
<dbReference type="RefSeq" id="WP_052204064.1">
    <property type="nucleotide sequence ID" value="NZ_BAAAGW010000006.1"/>
</dbReference>
<dbReference type="PATRIC" id="fig|156976.3.peg.562"/>
<keyword evidence="2" id="KW-0472">Membrane</keyword>
<evidence type="ECO:0000313" key="4">
    <source>
        <dbReference type="EMBL" id="AKV58277.1"/>
    </source>
</evidence>
<reference evidence="4 5" key="1">
    <citation type="submission" date="2015-08" db="EMBL/GenBank/DDBJ databases">
        <authorList>
            <person name="Babu N.S."/>
            <person name="Beckwith C.J."/>
            <person name="Beseler K.G."/>
            <person name="Brison A."/>
            <person name="Carone J.V."/>
            <person name="Caskin T.P."/>
            <person name="Diamond M."/>
            <person name="Durham M.E."/>
            <person name="Foxe J.M."/>
            <person name="Go M."/>
            <person name="Henderson B.A."/>
            <person name="Jones I.B."/>
            <person name="McGettigan J.A."/>
            <person name="Micheletti S.J."/>
            <person name="Nasrallah M.E."/>
            <person name="Ortiz D."/>
            <person name="Piller C.R."/>
            <person name="Privatt S.R."/>
            <person name="Schneider S.L."/>
            <person name="Sharp S."/>
            <person name="Smith T.C."/>
            <person name="Stanton J.D."/>
            <person name="Ullery H.E."/>
            <person name="Wilson R.J."/>
            <person name="Serrano M.G."/>
            <person name="Buck G."/>
            <person name="Lee V."/>
            <person name="Wang Y."/>
            <person name="Carvalho R."/>
            <person name="Voegtly L."/>
            <person name="Shi R."/>
            <person name="Duckworth R."/>
            <person name="Johnson A."/>
            <person name="Loviza R."/>
            <person name="Walstead R."/>
            <person name="Shah Z."/>
            <person name="Kiflezghi M."/>
            <person name="Wade K."/>
            <person name="Ball S.L."/>
            <person name="Bradley K.W."/>
            <person name="Asai D.J."/>
            <person name="Bowman C.A."/>
            <person name="Russell D.A."/>
            <person name="Pope W.H."/>
            <person name="Jacobs-Sera D."/>
            <person name="Hendrix R.W."/>
            <person name="Hatfull G.F."/>
        </authorList>
    </citation>
    <scope>NUCLEOTIDE SEQUENCE [LARGE SCALE GENOMIC DNA]</scope>
    <source>
        <strain evidence="4 5">PUDD_83A45</strain>
    </source>
</reference>
<keyword evidence="2" id="KW-0812">Transmembrane</keyword>
<proteinExistence type="predicted"/>
<evidence type="ECO:0000256" key="1">
    <source>
        <dbReference type="SAM" id="MobiDB-lite"/>
    </source>
</evidence>
<dbReference type="STRING" id="156976.AK829_02850"/>
<organism evidence="4 5">
    <name type="scientific">Corynebacterium riegelii</name>
    <dbReference type="NCBI Taxonomy" id="156976"/>
    <lineage>
        <taxon>Bacteria</taxon>
        <taxon>Bacillati</taxon>
        <taxon>Actinomycetota</taxon>
        <taxon>Actinomycetes</taxon>
        <taxon>Mycobacteriales</taxon>
        <taxon>Corynebacteriaceae</taxon>
        <taxon>Corynebacterium</taxon>
    </lineage>
</organism>
<evidence type="ECO:0008006" key="6">
    <source>
        <dbReference type="Google" id="ProtNLM"/>
    </source>
</evidence>
<dbReference type="KEGG" id="crie:AK829_02850"/>
<keyword evidence="3" id="KW-0732">Signal</keyword>
<dbReference type="EMBL" id="CP012342">
    <property type="protein sequence ID" value="AKV58277.1"/>
    <property type="molecule type" value="Genomic_DNA"/>
</dbReference>
<keyword evidence="2" id="KW-1133">Transmembrane helix</keyword>
<feature type="chain" id="PRO_5038925946" description="Secreted protein" evidence="3">
    <location>
        <begin position="25"/>
        <end position="108"/>
    </location>
</feature>
<name>A0A0K1RA25_9CORY</name>
<feature type="compositionally biased region" description="Polar residues" evidence="1">
    <location>
        <begin position="31"/>
        <end position="40"/>
    </location>
</feature>
<evidence type="ECO:0000256" key="3">
    <source>
        <dbReference type="SAM" id="SignalP"/>
    </source>
</evidence>
<feature type="compositionally biased region" description="Low complexity" evidence="1">
    <location>
        <begin position="61"/>
        <end position="75"/>
    </location>
</feature>
<evidence type="ECO:0000256" key="2">
    <source>
        <dbReference type="SAM" id="Phobius"/>
    </source>
</evidence>
<protein>
    <recommendedName>
        <fullName evidence="6">Secreted protein</fullName>
    </recommendedName>
</protein>
<gene>
    <name evidence="4" type="ORF">AK829_02850</name>
</gene>